<keyword evidence="5 8" id="KW-0819">tRNA processing</keyword>
<feature type="binding site" evidence="8">
    <location>
        <position position="117"/>
    </location>
    <ligand>
        <name>S-adenosyl-L-methionine</name>
        <dbReference type="ChEBI" id="CHEBI:59789"/>
    </ligand>
</feature>
<organism evidence="10 11">
    <name type="scientific">Methanococcus maripaludis</name>
    <name type="common">Methanococcus deltae</name>
    <dbReference type="NCBI Taxonomy" id="39152"/>
    <lineage>
        <taxon>Archaea</taxon>
        <taxon>Methanobacteriati</taxon>
        <taxon>Methanobacteriota</taxon>
        <taxon>Methanomada group</taxon>
        <taxon>Methanococci</taxon>
        <taxon>Methanococcales</taxon>
        <taxon>Methanococcaceae</taxon>
        <taxon>Methanococcus</taxon>
    </lineage>
</organism>
<dbReference type="AlphaFoldDB" id="A0A2L1CAA9"/>
<dbReference type="InterPro" id="IPR029063">
    <property type="entry name" value="SAM-dependent_MTases_sf"/>
</dbReference>
<keyword evidence="3 8" id="KW-0808">Transferase</keyword>
<comment type="function">
    <text evidence="8">Dimethylates a single guanine residue at position 26 of a number of tRNAs using S-adenosyl-L-methionine as donor of the methyl groups.</text>
</comment>
<dbReference type="NCBIfam" id="TIGR00308">
    <property type="entry name" value="TRM1"/>
    <property type="match status" value="1"/>
</dbReference>
<dbReference type="Pfam" id="PF02005">
    <property type="entry name" value="TRM"/>
    <property type="match status" value="1"/>
</dbReference>
<gene>
    <name evidence="8 10" type="primary">trm1</name>
    <name evidence="10" type="ORF">MMJJ_08330</name>
</gene>
<dbReference type="GO" id="GO:0000049">
    <property type="term" value="F:tRNA binding"/>
    <property type="evidence" value="ECO:0007669"/>
    <property type="project" value="UniProtKB-UniRule"/>
</dbReference>
<proteinExistence type="inferred from homology"/>
<evidence type="ECO:0000256" key="5">
    <source>
        <dbReference type="ARBA" id="ARBA00022694"/>
    </source>
</evidence>
<dbReference type="PROSITE" id="PS51626">
    <property type="entry name" value="SAM_MT_TRM1"/>
    <property type="match status" value="1"/>
</dbReference>
<dbReference type="InterPro" id="IPR022923">
    <property type="entry name" value="TRM1_arc_bac"/>
</dbReference>
<dbReference type="GO" id="GO:0002940">
    <property type="term" value="P:tRNA N2-guanine methylation"/>
    <property type="evidence" value="ECO:0007669"/>
    <property type="project" value="TreeGrafter"/>
</dbReference>
<feature type="binding site" evidence="8">
    <location>
        <position position="69"/>
    </location>
    <ligand>
        <name>S-adenosyl-L-methionine</name>
        <dbReference type="ChEBI" id="CHEBI:59789"/>
    </ligand>
</feature>
<evidence type="ECO:0000313" key="10">
    <source>
        <dbReference type="EMBL" id="AVB76243.1"/>
    </source>
</evidence>
<dbReference type="InterPro" id="IPR002905">
    <property type="entry name" value="Trm1"/>
</dbReference>
<evidence type="ECO:0000256" key="8">
    <source>
        <dbReference type="HAMAP-Rule" id="MF_00290"/>
    </source>
</evidence>
<dbReference type="GO" id="GO:0160104">
    <property type="term" value="F:tRNA (guanine(26)-N2)-dimethyltransferase activity"/>
    <property type="evidence" value="ECO:0007669"/>
    <property type="project" value="UniProtKB-UniRule"/>
</dbReference>
<dbReference type="KEGG" id="mmad:MMJJ_08330"/>
<dbReference type="PANTHER" id="PTHR10631">
    <property type="entry name" value="N 2 ,N 2 -DIMETHYLGUANOSINE TRNA METHYLTRANSFERASE"/>
    <property type="match status" value="1"/>
</dbReference>
<evidence type="ECO:0000256" key="7">
    <source>
        <dbReference type="ARBA" id="ARBA00039099"/>
    </source>
</evidence>
<dbReference type="InterPro" id="IPR042296">
    <property type="entry name" value="tRNA_met_Trm1_C"/>
</dbReference>
<evidence type="ECO:0000256" key="1">
    <source>
        <dbReference type="ARBA" id="ARBA00022555"/>
    </source>
</evidence>
<comment type="caution">
    <text evidence="8">Lacks conserved residue(s) required for the propagation of feature annotation.</text>
</comment>
<dbReference type="FunFam" id="3.40.50.150:FF:000272">
    <property type="entry name" value="tRNA (guanine(26)-N(2))-dimethyltransferase"/>
    <property type="match status" value="1"/>
</dbReference>
<comment type="similarity">
    <text evidence="8 9">Belongs to the class I-like SAM-binding methyltransferase superfamily. Trm1 family.</text>
</comment>
<dbReference type="Gene3D" id="3.30.56.70">
    <property type="entry name" value="N2,N2-dimethylguanosine tRNA methyltransferase, C-terminal domain"/>
    <property type="match status" value="1"/>
</dbReference>
<evidence type="ECO:0000256" key="6">
    <source>
        <dbReference type="ARBA" id="ARBA00022884"/>
    </source>
</evidence>
<accession>A0A2L1CAA9</accession>
<sequence>MKWMKIISEGETKLMVPEESTLSKKDTVFYNPVMETNRDISVSVVQSFLDDFKRDEFLMCDPLGGSGARGIRYAKELKFNGDLKVSIGDINPSAVKMIKENLKLNELENVEVFHEDANVLLSKNFKVFNVVDLDPFGSPVPYLDSGIRASLTKGGLLCMTATDTAVLCGAYRKTCIRKYNAVPLKGDKELAVRLMIGYAVKMASKYDIGLKPIFSHVTDHYARTFMVTERGAGKADSAIENLGYIRQDSEQKSFKTFEEGSEKGYAGPFYLGDISDKNIVQNALNTAKTRNYSKRAVNILELISNESKINRVGCFDIHELCSFIKKLVPPVNDIMENLKENGFKVTRVHYNPYGLKTDAELSDLVVLISEYHSKKY</sequence>
<keyword evidence="4 8" id="KW-0949">S-adenosyl-L-methionine</keyword>
<reference evidence="11" key="1">
    <citation type="journal article" date="2018" name="Genome Announc.">
        <title>Complete Genome Sequence of the Methanococcus maripaludis Type Strain JJ (DSM 2067), a Model for Selenoprotein Synthesis in Archaea.</title>
        <authorList>
            <person name="Poehlein A."/>
            <person name="Heym D."/>
            <person name="Quitzke V."/>
            <person name="Fersch J."/>
            <person name="Daniel R."/>
            <person name="Rother M."/>
        </authorList>
    </citation>
    <scope>NUCLEOTIDE SEQUENCE [LARGE SCALE GENOMIC DNA]</scope>
    <source>
        <strain evidence="11">DSM 2067</strain>
    </source>
</reference>
<dbReference type="PANTHER" id="PTHR10631:SF3">
    <property type="entry name" value="TRNA (GUANINE(26)-N(2))-DIMETHYLTRANSFERASE"/>
    <property type="match status" value="1"/>
</dbReference>
<dbReference type="Proteomes" id="UP000239462">
    <property type="component" value="Chromosome"/>
</dbReference>
<dbReference type="HAMAP" id="MF_00290">
    <property type="entry name" value="tRNA_dimethyltr_TRM1"/>
    <property type="match status" value="1"/>
</dbReference>
<dbReference type="CDD" id="cd02440">
    <property type="entry name" value="AdoMet_MTases"/>
    <property type="match status" value="1"/>
</dbReference>
<dbReference type="SUPFAM" id="SSF53335">
    <property type="entry name" value="S-adenosyl-L-methionine-dependent methyltransferases"/>
    <property type="match status" value="1"/>
</dbReference>
<dbReference type="EMBL" id="CP026606">
    <property type="protein sequence ID" value="AVB76243.1"/>
    <property type="molecule type" value="Genomic_DNA"/>
</dbReference>
<feature type="binding site" evidence="8">
    <location>
        <position position="38"/>
    </location>
    <ligand>
        <name>S-adenosyl-L-methionine</name>
        <dbReference type="ChEBI" id="CHEBI:59789"/>
    </ligand>
</feature>
<evidence type="ECO:0000256" key="9">
    <source>
        <dbReference type="PROSITE-ProRule" id="PRU00958"/>
    </source>
</evidence>
<feature type="binding site" evidence="8">
    <location>
        <position position="89"/>
    </location>
    <ligand>
        <name>S-adenosyl-L-methionine</name>
        <dbReference type="ChEBI" id="CHEBI:59789"/>
    </ligand>
</feature>
<feature type="binding site" evidence="8">
    <location>
        <position position="116"/>
    </location>
    <ligand>
        <name>S-adenosyl-L-methionine</name>
        <dbReference type="ChEBI" id="CHEBI:59789"/>
    </ligand>
</feature>
<evidence type="ECO:0000313" key="11">
    <source>
        <dbReference type="Proteomes" id="UP000239462"/>
    </source>
</evidence>
<name>A0A2L1CAA9_METMI</name>
<keyword evidence="2 8" id="KW-0489">Methyltransferase</keyword>
<comment type="catalytic activity">
    <reaction evidence="8">
        <text>guanosine(26) in tRNA + 2 S-adenosyl-L-methionine = N(2)-dimethylguanosine(26) in tRNA + 2 S-adenosyl-L-homocysteine + 2 H(+)</text>
        <dbReference type="Rhea" id="RHEA:43140"/>
        <dbReference type="Rhea" id="RHEA-COMP:10359"/>
        <dbReference type="Rhea" id="RHEA-COMP:10360"/>
        <dbReference type="ChEBI" id="CHEBI:15378"/>
        <dbReference type="ChEBI" id="CHEBI:57856"/>
        <dbReference type="ChEBI" id="CHEBI:59789"/>
        <dbReference type="ChEBI" id="CHEBI:74269"/>
        <dbReference type="ChEBI" id="CHEBI:74513"/>
        <dbReference type="EC" id="2.1.1.216"/>
    </reaction>
</comment>
<keyword evidence="1 8" id="KW-0820">tRNA-binding</keyword>
<dbReference type="Gene3D" id="3.40.50.150">
    <property type="entry name" value="Vaccinia Virus protein VP39"/>
    <property type="match status" value="1"/>
</dbReference>
<evidence type="ECO:0000256" key="3">
    <source>
        <dbReference type="ARBA" id="ARBA00022679"/>
    </source>
</evidence>
<evidence type="ECO:0000256" key="2">
    <source>
        <dbReference type="ARBA" id="ARBA00022603"/>
    </source>
</evidence>
<evidence type="ECO:0000256" key="4">
    <source>
        <dbReference type="ARBA" id="ARBA00022691"/>
    </source>
</evidence>
<protein>
    <recommendedName>
        <fullName evidence="7 8">tRNA (guanine(26)-N(2))-dimethyltransferase</fullName>
        <ecNumber evidence="7 8">2.1.1.216</ecNumber>
    </recommendedName>
    <alternativeName>
        <fullName evidence="8">tRNA 2,2-dimethylguanosine-26 methyltransferase</fullName>
    </alternativeName>
    <alternativeName>
        <fullName evidence="8">tRNA(guanine-26,N(2)-N(2)) methyltransferase</fullName>
    </alternativeName>
    <alternativeName>
        <fullName evidence="8">tRNA(m(2,2)G26)dimethyltransferase</fullName>
    </alternativeName>
</protein>
<dbReference type="EC" id="2.1.1.216" evidence="7 8"/>
<keyword evidence="6 8" id="KW-0694">RNA-binding</keyword>